<name>A0AAN8PX12_PATCE</name>
<feature type="region of interest" description="Disordered" evidence="2">
    <location>
        <begin position="138"/>
        <end position="176"/>
    </location>
</feature>
<feature type="region of interest" description="Disordered" evidence="2">
    <location>
        <begin position="92"/>
        <end position="126"/>
    </location>
</feature>
<dbReference type="EMBL" id="JAZGQO010000006">
    <property type="protein sequence ID" value="KAK6184649.1"/>
    <property type="molecule type" value="Genomic_DNA"/>
</dbReference>
<feature type="compositionally biased region" description="Acidic residues" evidence="2">
    <location>
        <begin position="143"/>
        <end position="164"/>
    </location>
</feature>
<proteinExistence type="predicted"/>
<dbReference type="AlphaFoldDB" id="A0AAN8PX12"/>
<dbReference type="Pfam" id="PF00619">
    <property type="entry name" value="CARD"/>
    <property type="match status" value="1"/>
</dbReference>
<dbReference type="Proteomes" id="UP001347796">
    <property type="component" value="Unassembled WGS sequence"/>
</dbReference>
<evidence type="ECO:0000313" key="5">
    <source>
        <dbReference type="Proteomes" id="UP001347796"/>
    </source>
</evidence>
<dbReference type="Gene3D" id="1.10.533.10">
    <property type="entry name" value="Death Domain, Fas"/>
    <property type="match status" value="1"/>
</dbReference>
<dbReference type="InterPro" id="IPR037939">
    <property type="entry name" value="CRADD"/>
</dbReference>
<accession>A0AAN8PX12</accession>
<dbReference type="InterPro" id="IPR011029">
    <property type="entry name" value="DEATH-like_dom_sf"/>
</dbReference>
<evidence type="ECO:0000256" key="1">
    <source>
        <dbReference type="SAM" id="Coils"/>
    </source>
</evidence>
<dbReference type="SMART" id="SM00114">
    <property type="entry name" value="CARD"/>
    <property type="match status" value="1"/>
</dbReference>
<organism evidence="4 5">
    <name type="scientific">Patella caerulea</name>
    <name type="common">Rayed Mediterranean limpet</name>
    <dbReference type="NCBI Taxonomy" id="87958"/>
    <lineage>
        <taxon>Eukaryota</taxon>
        <taxon>Metazoa</taxon>
        <taxon>Spiralia</taxon>
        <taxon>Lophotrochozoa</taxon>
        <taxon>Mollusca</taxon>
        <taxon>Gastropoda</taxon>
        <taxon>Patellogastropoda</taxon>
        <taxon>Patelloidea</taxon>
        <taxon>Patellidae</taxon>
        <taxon>Patella</taxon>
    </lineage>
</organism>
<sequence>MDNNEFIREVANLRSYYPHLSDVFEVQCIMADNLDNDSDRDQSFDSTTGTDNEILQKHIKKLEKEKVDIERKNQEKELLEQKLKSLKETVSALKSPGKGSSPGSSSHGSGRKSRKDASPNMNISNLSDKVNMLKNKLDKSLQSDEDESDSNNESDKSSEEEEKAEEVMSAHHKQKIQKNRDVLVENMIPDDIFNDLIASKILTTADVGRIKKKSSTRESINEELVNNLVLKSDRAFYVFTKALRKTLQEYLANLLDPPPKKKKKRKRQQKEMNISVDVEDVAQFNSKQPTCSCQEVEEQILLLSKNAYKSIRRRDQSAAAFEQFRKELAQTNTIIKDSMEIMNTLKLLCRHGDLNGVSRGSVKYTILISSVEALNDLWTVFKSGKLLSVLQSTLITDNMKEYFLVKDIRLGVRIREEEYKACLGEFSQGPGVKVNKRKTEKSKTVSSQDCPCFDIENSPSPKSFPLHLGPRRAFSDIVIRNQEVPSVYRDSIKESVCEKCLTSTSYHLRSHPYKS</sequence>
<reference evidence="4 5" key="1">
    <citation type="submission" date="2024-01" db="EMBL/GenBank/DDBJ databases">
        <title>The genome of the rayed Mediterranean limpet Patella caerulea (Linnaeus, 1758).</title>
        <authorList>
            <person name="Anh-Thu Weber A."/>
            <person name="Halstead-Nussloch G."/>
        </authorList>
    </citation>
    <scope>NUCLEOTIDE SEQUENCE [LARGE SCALE GENOMIC DNA]</scope>
    <source>
        <strain evidence="4">AATW-2023a</strain>
        <tissue evidence="4">Whole specimen</tissue>
    </source>
</reference>
<dbReference type="SUPFAM" id="SSF47986">
    <property type="entry name" value="DEATH domain"/>
    <property type="match status" value="1"/>
</dbReference>
<dbReference type="PANTHER" id="PTHR15034">
    <property type="entry name" value="DEATH DOMAIN-CONTAINING PROTEIN CRADD"/>
    <property type="match status" value="1"/>
</dbReference>
<protein>
    <recommendedName>
        <fullName evidence="3">CARD domain-containing protein</fullName>
    </recommendedName>
</protein>
<dbReference type="PROSITE" id="PS50209">
    <property type="entry name" value="CARD"/>
    <property type="match status" value="1"/>
</dbReference>
<gene>
    <name evidence="4" type="ORF">SNE40_007081</name>
</gene>
<dbReference type="PANTHER" id="PTHR15034:SF5">
    <property type="entry name" value="DEATH DOMAIN-CONTAINING PROTEIN CRADD"/>
    <property type="match status" value="1"/>
</dbReference>
<dbReference type="InterPro" id="IPR001315">
    <property type="entry name" value="CARD"/>
</dbReference>
<comment type="caution">
    <text evidence="4">The sequence shown here is derived from an EMBL/GenBank/DDBJ whole genome shotgun (WGS) entry which is preliminary data.</text>
</comment>
<feature type="compositionally biased region" description="Low complexity" evidence="2">
    <location>
        <begin position="94"/>
        <end position="108"/>
    </location>
</feature>
<keyword evidence="5" id="KW-1185">Reference proteome</keyword>
<evidence type="ECO:0000313" key="4">
    <source>
        <dbReference type="EMBL" id="KAK6184649.1"/>
    </source>
</evidence>
<feature type="domain" description="CARD" evidence="3">
    <location>
        <begin position="168"/>
        <end position="258"/>
    </location>
</feature>
<dbReference type="GO" id="GO:0002020">
    <property type="term" value="F:protease binding"/>
    <property type="evidence" value="ECO:0007669"/>
    <property type="project" value="InterPro"/>
</dbReference>
<dbReference type="CDD" id="cd01671">
    <property type="entry name" value="CARD"/>
    <property type="match status" value="1"/>
</dbReference>
<evidence type="ECO:0000259" key="3">
    <source>
        <dbReference type="PROSITE" id="PS50209"/>
    </source>
</evidence>
<keyword evidence="1" id="KW-0175">Coiled coil</keyword>
<dbReference type="GO" id="GO:0070513">
    <property type="term" value="F:death domain binding"/>
    <property type="evidence" value="ECO:0007669"/>
    <property type="project" value="InterPro"/>
</dbReference>
<feature type="coiled-coil region" evidence="1">
    <location>
        <begin position="52"/>
        <end position="89"/>
    </location>
</feature>
<evidence type="ECO:0000256" key="2">
    <source>
        <dbReference type="SAM" id="MobiDB-lite"/>
    </source>
</evidence>
<dbReference type="GO" id="GO:0042981">
    <property type="term" value="P:regulation of apoptotic process"/>
    <property type="evidence" value="ECO:0007669"/>
    <property type="project" value="InterPro"/>
</dbReference>